<evidence type="ECO:0000259" key="10">
    <source>
        <dbReference type="SMART" id="SM01060"/>
    </source>
</evidence>
<dbReference type="PANTHER" id="PTHR11465:SF9">
    <property type="entry name" value="CATALASE"/>
    <property type="match status" value="1"/>
</dbReference>
<dbReference type="GO" id="GO:0005777">
    <property type="term" value="C:peroxisome"/>
    <property type="evidence" value="ECO:0007669"/>
    <property type="project" value="TreeGrafter"/>
</dbReference>
<proteinExistence type="inferred from homology"/>
<evidence type="ECO:0000256" key="5">
    <source>
        <dbReference type="ARBA" id="ARBA00023002"/>
    </source>
</evidence>
<evidence type="ECO:0000313" key="12">
    <source>
        <dbReference type="Proteomes" id="UP000077671"/>
    </source>
</evidence>
<evidence type="ECO:0000256" key="2">
    <source>
        <dbReference type="ARBA" id="ARBA00022559"/>
    </source>
</evidence>
<keyword evidence="3 9" id="KW-0349">Heme</keyword>
<feature type="active site" evidence="8">
    <location>
        <position position="117"/>
    </location>
</feature>
<keyword evidence="7" id="KW-0376">Hydrogen peroxide</keyword>
<dbReference type="PIRSF" id="PIRSF038928">
    <property type="entry name" value="Catalase_clade1-3"/>
    <property type="match status" value="1"/>
</dbReference>
<comment type="caution">
    <text evidence="11">The sequence shown here is derived from an EMBL/GenBank/DDBJ whole genome shotgun (WGS) entry which is preliminary data.</text>
</comment>
<accession>A0A177UUC3</accession>
<dbReference type="AlphaFoldDB" id="A0A177UUC3"/>
<reference evidence="11" key="1">
    <citation type="submission" date="2016-04" db="EMBL/GenBank/DDBJ databases">
        <authorList>
            <person name="Nguyen H.D."/>
            <person name="Kesanakurti P."/>
            <person name="Cullis J."/>
            <person name="Levesque C.A."/>
            <person name="Hambleton S."/>
        </authorList>
    </citation>
    <scope>NUCLEOTIDE SEQUENCE</scope>
    <source>
        <strain evidence="11">DAOMC 238032</strain>
    </source>
</reference>
<keyword evidence="4 9" id="KW-0479">Metal-binding</keyword>
<evidence type="ECO:0000256" key="7">
    <source>
        <dbReference type="ARBA" id="ARBA00023324"/>
    </source>
</evidence>
<dbReference type="Gene3D" id="2.40.180.10">
    <property type="entry name" value="Catalase core domain"/>
    <property type="match status" value="1"/>
</dbReference>
<dbReference type="InterPro" id="IPR011614">
    <property type="entry name" value="Catalase_core"/>
</dbReference>
<evidence type="ECO:0000313" key="11">
    <source>
        <dbReference type="EMBL" id="KAE8262858.1"/>
    </source>
</evidence>
<feature type="binding site" description="axial binding residue" evidence="9">
    <location>
        <position position="422"/>
    </location>
    <ligand>
        <name>heme</name>
        <dbReference type="ChEBI" id="CHEBI:30413"/>
    </ligand>
    <ligandPart>
        <name>Fe</name>
        <dbReference type="ChEBI" id="CHEBI:18248"/>
    </ligandPart>
</feature>
<dbReference type="GO" id="GO:0004096">
    <property type="term" value="F:catalase activity"/>
    <property type="evidence" value="ECO:0007669"/>
    <property type="project" value="UniProtKB-EC"/>
</dbReference>
<keyword evidence="6 9" id="KW-0408">Iron</keyword>
<dbReference type="InterPro" id="IPR010582">
    <property type="entry name" value="Catalase_immune_responsive"/>
</dbReference>
<dbReference type="Pfam" id="PF06628">
    <property type="entry name" value="Catalase-rel"/>
    <property type="match status" value="1"/>
</dbReference>
<organism evidence="11 12">
    <name type="scientific">Tilletia caries</name>
    <name type="common">wheat bunt fungus</name>
    <dbReference type="NCBI Taxonomy" id="13290"/>
    <lineage>
        <taxon>Eukaryota</taxon>
        <taxon>Fungi</taxon>
        <taxon>Dikarya</taxon>
        <taxon>Basidiomycota</taxon>
        <taxon>Ustilaginomycotina</taxon>
        <taxon>Exobasidiomycetes</taxon>
        <taxon>Tilletiales</taxon>
        <taxon>Tilletiaceae</taxon>
        <taxon>Tilletia</taxon>
    </lineage>
</organism>
<evidence type="ECO:0000256" key="6">
    <source>
        <dbReference type="ARBA" id="ARBA00023004"/>
    </source>
</evidence>
<dbReference type="InterPro" id="IPR020835">
    <property type="entry name" value="Catalase_sf"/>
</dbReference>
<dbReference type="SUPFAM" id="SSF56634">
    <property type="entry name" value="Heme-dependent catalase-like"/>
    <property type="match status" value="1"/>
</dbReference>
<dbReference type="GO" id="GO:0042542">
    <property type="term" value="P:response to hydrogen peroxide"/>
    <property type="evidence" value="ECO:0007669"/>
    <property type="project" value="TreeGrafter"/>
</dbReference>
<keyword evidence="5" id="KW-0560">Oxidoreductase</keyword>
<sequence>MRVSAPLFLLLATTIACATATPDRTFLKVRSGHGVRKAAHRAVAGAFDWFTGPRVQEDASTKPSSQLTYTTENGREWFQPQGAQRVGQRGPLLLQDTHLLDTLAHFVRERIPERVVHARGLGAHGTFTITTDFASKYSMADVFKKGTVSPVTIRFSTVGGGRGSADAARDPRGFAIKIRTKKGILDWVFNNTPVFFIRDPTRFRTFIHTQKTDPATNTNSKDAVWDYFSQAPESMLQAMRLMSDLGTPASVRNMNGWSGHTYRLVDENGKWVYTRVLLETDQGIKNFTAAEAAIASQSPEHATMDLYNAIAQGQFPSWTVKFQVMTKEEAAKYRYDVLDLTKDWLDVPYHEVGKIVLNQNPVNYFAEIEQSHFSPSNMVDGWAPSADPVLQGEHAQIFASSRLEAHVLEIVTLTHAARLFSYNDAGRHRLGPNYLQIPVNCPLNVVANFQRDGLGAVLGNAGNRPNYLSSQDPLHAIPRPKWVFDDDDLESTTTYWSSQINETIDYEQPKIFVEKTMSQQDRTNLISNIVGSLGQVQDKKIVENTLQVFAKISAELEAGVRKGLGGDAKSN</sequence>
<dbReference type="GO" id="GO:0005739">
    <property type="term" value="C:mitochondrion"/>
    <property type="evidence" value="ECO:0007669"/>
    <property type="project" value="TreeGrafter"/>
</dbReference>
<dbReference type="GO" id="GO:0046872">
    <property type="term" value="F:metal ion binding"/>
    <property type="evidence" value="ECO:0007669"/>
    <property type="project" value="UniProtKB-KW"/>
</dbReference>
<dbReference type="Pfam" id="PF00199">
    <property type="entry name" value="Catalase"/>
    <property type="match status" value="2"/>
</dbReference>
<dbReference type="SMART" id="SM01060">
    <property type="entry name" value="Catalase"/>
    <property type="match status" value="1"/>
</dbReference>
<comment type="similarity">
    <text evidence="1">Belongs to the catalase family.</text>
</comment>
<dbReference type="PROSITE" id="PS51402">
    <property type="entry name" value="CATALASE_3"/>
    <property type="match status" value="1"/>
</dbReference>
<comment type="cofactor">
    <cofactor evidence="9">
        <name>heme</name>
        <dbReference type="ChEBI" id="CHEBI:30413"/>
    </cofactor>
</comment>
<dbReference type="PRINTS" id="PR00067">
    <property type="entry name" value="CATALASE"/>
</dbReference>
<feature type="domain" description="Catalase core" evidence="10">
    <location>
        <begin position="70"/>
        <end position="475"/>
    </location>
</feature>
<dbReference type="PANTHER" id="PTHR11465">
    <property type="entry name" value="CATALASE"/>
    <property type="match status" value="1"/>
</dbReference>
<protein>
    <recommendedName>
        <fullName evidence="10">Catalase core domain-containing protein</fullName>
    </recommendedName>
</protein>
<evidence type="ECO:0000256" key="8">
    <source>
        <dbReference type="PIRSR" id="PIRSR038928-1"/>
    </source>
</evidence>
<dbReference type="GO" id="GO:0020037">
    <property type="term" value="F:heme binding"/>
    <property type="evidence" value="ECO:0007669"/>
    <property type="project" value="InterPro"/>
</dbReference>
<dbReference type="GO" id="GO:0042744">
    <property type="term" value="P:hydrogen peroxide catabolic process"/>
    <property type="evidence" value="ECO:0007669"/>
    <property type="project" value="UniProtKB-KW"/>
</dbReference>
<name>A0A177UUC3_9BASI</name>
<keyword evidence="2" id="KW-0575">Peroxidase</keyword>
<gene>
    <name evidence="11" type="ORF">A4X03_0g2122</name>
</gene>
<dbReference type="PROSITE" id="PS51257">
    <property type="entry name" value="PROKAR_LIPOPROTEIN"/>
    <property type="match status" value="1"/>
</dbReference>
<evidence type="ECO:0000256" key="4">
    <source>
        <dbReference type="ARBA" id="ARBA00022723"/>
    </source>
</evidence>
<dbReference type="EMBL" id="LWDD02000194">
    <property type="protein sequence ID" value="KAE8262858.1"/>
    <property type="molecule type" value="Genomic_DNA"/>
</dbReference>
<dbReference type="Proteomes" id="UP000077671">
    <property type="component" value="Unassembled WGS sequence"/>
</dbReference>
<reference evidence="11" key="2">
    <citation type="journal article" date="2019" name="IMA Fungus">
        <title>Genome sequencing and comparison of five Tilletia species to identify candidate genes for the detection of regulated species infecting wheat.</title>
        <authorList>
            <person name="Nguyen H.D.T."/>
            <person name="Sultana T."/>
            <person name="Kesanakurti P."/>
            <person name="Hambleton S."/>
        </authorList>
    </citation>
    <scope>NUCLEOTIDE SEQUENCE</scope>
    <source>
        <strain evidence="11">DAOMC 238032</strain>
    </source>
</reference>
<evidence type="ECO:0000256" key="1">
    <source>
        <dbReference type="ARBA" id="ARBA00005329"/>
    </source>
</evidence>
<dbReference type="InterPro" id="IPR024711">
    <property type="entry name" value="Catalase_clade1/3"/>
</dbReference>
<evidence type="ECO:0000256" key="3">
    <source>
        <dbReference type="ARBA" id="ARBA00022617"/>
    </source>
</evidence>
<feature type="active site" evidence="8">
    <location>
        <position position="190"/>
    </location>
</feature>
<evidence type="ECO:0000256" key="9">
    <source>
        <dbReference type="PIRSR" id="PIRSR038928-2"/>
    </source>
</evidence>
<dbReference type="InterPro" id="IPR018028">
    <property type="entry name" value="Catalase"/>
</dbReference>